<proteinExistence type="predicted"/>
<sequence>MAETAEQLPAPPPSTAAGPSGTSSDAKAEHSKALPSSPWFPLRGDSASPVQALQNHGDVILLSFFDGIGSASLALQSLALRIRASLEWEVDEAALAVSTRVCKGLRMKRGDITQDDPAAVSRILQDLLQEQDSTVLVTAAPPCVDYSAANGSAQGREGASGSLFVSFVYFLQAIEKALGRSFPILVENVLLQSGTDCQWFSEQLQAEPIVADGAAFGMISRPRTWWTRVNWAETTKHPYRPEQTLTWDKHQGLRRLQLAVLKDDPSSFDMPGLSFHSSIATRARALPCLTTPAPTPDGRPPPKKMKGKLSAAARQRWLSGNRQYAPWVYEDHALVFEKSGEGQLLPVELKEQLHHFPAGVTRCHGVTPKDRHRLLGNSWHLGIARFVMALVLIHNMSGAASADVQSLSGYMDEARARHIPVAGHLSTQAGAAVKPASDMWEQWRHSLDMSHPLLVEPRVEPAISKTVRAIIDIGPEVVQRRAHILRAIRAVRDEMQEETAEWFRALPPHVARAYQLEDGQVVQIPLLMHLLRGCGYPDCDNLEADLNQGFPLIGPLRQSPGWHIRTDDWYAHPVSEATFSDLNASHIRHRAARPRADPEWQCMLDEVVAERATGRIEGPFQAHDAWGFQAVAEDATTSSVDLQPMDPGPAYAAFAFSVVQEGSDGCKKVRRCEDYRRSHHNSTIHAVDKPPHDSVETYVRVILFWAFLGFLAQVWCQDLMAAYRQYPVLEVAHAYMLLQLPHGISVWRHAVLPFGASASVWHFNRCTDAVVWLARCLLVVVALHYVDDIGGPEPPWSSQSACTSFRELCELLGIRVKPSKEQPPTFLQKVLGVWIAITREGIEIRPDPGRVQRVQSALQACLDRDELTPEEAARLTGKLMFLQTSLFGQVGRAALHPLYARSYGGPDQQTVLNQGLRGAISCLLAILHRAEPRVIPLRRDSTPTSVVYADAFFRMGEQTWKVGHAQVRHWTKGPVAKLENGWGFIVHTSAGVTAGCGQVPPEVVARYGSRKAYIFFLEVNAQILAILANREALGPFWVGFIDNTAGKAALCKGFTSDACINNLLCFFWALCAELKWFAHFEWVASHLNIADPISRGDMAVARQLEASQLQLVPQGYWQLLLKISEDMQYAAGAAVHVVTLGRQATARRHLIGIAGCDCAIPSFYFSFSSSRACETSYQRSCREMEANIMALRAKTGARGSDLNHSASAPNVGQASANRVPPNGRPLPSGETPYVRRKVVDQQEKYRRQQVKGAHALPPIIQRSSSPRSMPTPANAEEARFVRSMEAFQADTEFLERQGLDMRCPDPLSTPFKASALRPGDCRAASFDSQHKTELLVDGDIHSVEDIQFAIRELHQMRHKVRTHVFAEPGRERNEKWHQFFSTKAVFFHPVLRNSAEEGEANDEAISQKCAVLSEDGDRNVKQEGHPTYSSAVARQVFRGGGPFMIRDSVNMVDQALTKLGYLDPCMYSDLAEAMLVFVNATENLHTLRKKLDALPAPGDTVTDVRDKLRYSFLSHLSSGQWRIAPKDGMVRVLLNRGGFLANEKTASAAEVFCAMENYAKEHDLPKMKTYNGHVFRILRAANSTPNSTGNLHESAAEIAEANAFQAAAEAAQAAGLAPEAVVSEAPPQVDDRPADT</sequence>
<organism evidence="4 5">
    <name type="scientific">Symbiodinium microadriaticum</name>
    <name type="common">Dinoflagellate</name>
    <name type="synonym">Zooxanthella microadriatica</name>
    <dbReference type="NCBI Taxonomy" id="2951"/>
    <lineage>
        <taxon>Eukaryota</taxon>
        <taxon>Sar</taxon>
        <taxon>Alveolata</taxon>
        <taxon>Dinophyceae</taxon>
        <taxon>Suessiales</taxon>
        <taxon>Symbiodiniaceae</taxon>
        <taxon>Symbiodinium</taxon>
    </lineage>
</organism>
<comment type="caution">
    <text evidence="4">The sequence shown here is derived from an EMBL/GenBank/DDBJ whole genome shotgun (WGS) entry which is preliminary data.</text>
</comment>
<dbReference type="InterPro" id="IPR029063">
    <property type="entry name" value="SAM-dependent_MTases_sf"/>
</dbReference>
<reference evidence="4 5" key="1">
    <citation type="submission" date="2016-02" db="EMBL/GenBank/DDBJ databases">
        <title>Genome analysis of coral dinoflagellate symbionts highlights evolutionary adaptations to a symbiotic lifestyle.</title>
        <authorList>
            <person name="Aranda M."/>
            <person name="Li Y."/>
            <person name="Liew Y.J."/>
            <person name="Baumgarten S."/>
            <person name="Simakov O."/>
            <person name="Wilson M."/>
            <person name="Piel J."/>
            <person name="Ashoor H."/>
            <person name="Bougouffa S."/>
            <person name="Bajic V.B."/>
            <person name="Ryu T."/>
            <person name="Ravasi T."/>
            <person name="Bayer T."/>
            <person name="Micklem G."/>
            <person name="Kim H."/>
            <person name="Bhak J."/>
            <person name="Lajeunesse T.C."/>
            <person name="Voolstra C.R."/>
        </authorList>
    </citation>
    <scope>NUCLEOTIDE SEQUENCE [LARGE SCALE GENOMIC DNA]</scope>
    <source>
        <strain evidence="4 5">CCMP2467</strain>
    </source>
</reference>
<feature type="region of interest" description="Disordered" evidence="3">
    <location>
        <begin position="1"/>
        <end position="40"/>
    </location>
</feature>
<dbReference type="SUPFAM" id="SSF53335">
    <property type="entry name" value="S-adenosyl-L-methionine-dependent methyltransferases"/>
    <property type="match status" value="1"/>
</dbReference>
<dbReference type="Proteomes" id="UP000186817">
    <property type="component" value="Unassembled WGS sequence"/>
</dbReference>
<keyword evidence="5" id="KW-1185">Reference proteome</keyword>
<gene>
    <name evidence="4" type="primary">DNMT3A</name>
    <name evidence="4" type="ORF">AK812_SmicGene16348</name>
</gene>
<evidence type="ECO:0000256" key="3">
    <source>
        <dbReference type="SAM" id="MobiDB-lite"/>
    </source>
</evidence>
<dbReference type="Gene3D" id="3.40.50.150">
    <property type="entry name" value="Vaccinia Virus protein VP39"/>
    <property type="match status" value="1"/>
</dbReference>
<evidence type="ECO:0000313" key="5">
    <source>
        <dbReference type="Proteomes" id="UP000186817"/>
    </source>
</evidence>
<dbReference type="InterPro" id="IPR043502">
    <property type="entry name" value="DNA/RNA_pol_sf"/>
</dbReference>
<dbReference type="InterPro" id="IPR052055">
    <property type="entry name" value="Hepadnavirus_pol/RT"/>
</dbReference>
<feature type="compositionally biased region" description="Low complexity" evidence="3">
    <location>
        <begin position="15"/>
        <end position="24"/>
    </location>
</feature>
<keyword evidence="1 4" id="KW-0489">Methyltransferase</keyword>
<evidence type="ECO:0000313" key="4">
    <source>
        <dbReference type="EMBL" id="OLQ00945.1"/>
    </source>
</evidence>
<dbReference type="Pfam" id="PF00145">
    <property type="entry name" value="DNA_methylase"/>
    <property type="match status" value="1"/>
</dbReference>
<accession>A0A1Q9E0J5</accession>
<dbReference type="InterPro" id="IPR001525">
    <property type="entry name" value="C5_MeTfrase"/>
</dbReference>
<feature type="compositionally biased region" description="Polar residues" evidence="3">
    <location>
        <begin position="1202"/>
        <end position="1216"/>
    </location>
</feature>
<dbReference type="SUPFAM" id="SSF56672">
    <property type="entry name" value="DNA/RNA polymerases"/>
    <property type="match status" value="1"/>
</dbReference>
<dbReference type="OrthoDB" id="641149at2759"/>
<dbReference type="EMBL" id="LSRX01000309">
    <property type="protein sequence ID" value="OLQ00945.1"/>
    <property type="molecule type" value="Genomic_DNA"/>
</dbReference>
<protein>
    <submittedName>
        <fullName evidence="4">DNA (Cytosine-5)-methyltransferase 3A</fullName>
    </submittedName>
</protein>
<keyword evidence="2 4" id="KW-0808">Transferase</keyword>
<feature type="region of interest" description="Disordered" evidence="3">
    <location>
        <begin position="1199"/>
        <end position="1231"/>
    </location>
</feature>
<dbReference type="GO" id="GO:0008168">
    <property type="term" value="F:methyltransferase activity"/>
    <property type="evidence" value="ECO:0007669"/>
    <property type="project" value="UniProtKB-KW"/>
</dbReference>
<dbReference type="PANTHER" id="PTHR33050:SF7">
    <property type="entry name" value="RIBONUCLEASE H"/>
    <property type="match status" value="1"/>
</dbReference>
<name>A0A1Q9E0J5_SYMMI</name>
<dbReference type="PANTHER" id="PTHR33050">
    <property type="entry name" value="REVERSE TRANSCRIPTASE DOMAIN-CONTAINING PROTEIN"/>
    <property type="match status" value="1"/>
</dbReference>
<evidence type="ECO:0000256" key="2">
    <source>
        <dbReference type="ARBA" id="ARBA00022679"/>
    </source>
</evidence>
<dbReference type="GO" id="GO:0032259">
    <property type="term" value="P:methylation"/>
    <property type="evidence" value="ECO:0007669"/>
    <property type="project" value="UniProtKB-KW"/>
</dbReference>
<evidence type="ECO:0000256" key="1">
    <source>
        <dbReference type="ARBA" id="ARBA00022603"/>
    </source>
</evidence>